<evidence type="ECO:0000313" key="1">
    <source>
        <dbReference type="EMBL" id="MCM2437770.1"/>
    </source>
</evidence>
<dbReference type="Proteomes" id="UP001057481">
    <property type="component" value="Unassembled WGS sequence"/>
</dbReference>
<keyword evidence="2" id="KW-1185">Reference proteome</keyword>
<comment type="caution">
    <text evidence="1">The sequence shown here is derived from an EMBL/GenBank/DDBJ whole genome shotgun (WGS) entry which is preliminary data.</text>
</comment>
<sequence length="45" mass="4846">MKKVFGISILLLGGATLISSCCLAKKMDLFKTDDSADYAKFDTAN</sequence>
<evidence type="ECO:0008006" key="3">
    <source>
        <dbReference type="Google" id="ProtNLM"/>
    </source>
</evidence>
<organism evidence="1 2">
    <name type="scientific">Periweissella beninensis</name>
    <dbReference type="NCBI Taxonomy" id="504936"/>
    <lineage>
        <taxon>Bacteria</taxon>
        <taxon>Bacillati</taxon>
        <taxon>Bacillota</taxon>
        <taxon>Bacilli</taxon>
        <taxon>Lactobacillales</taxon>
        <taxon>Lactobacillaceae</taxon>
        <taxon>Periweissella</taxon>
    </lineage>
</organism>
<dbReference type="PROSITE" id="PS51257">
    <property type="entry name" value="PROKAR_LIPOPROTEIN"/>
    <property type="match status" value="1"/>
</dbReference>
<gene>
    <name evidence="1" type="ORF">KAK10_07595</name>
</gene>
<dbReference type="EMBL" id="JAGMVS010000068">
    <property type="protein sequence ID" value="MCM2437770.1"/>
    <property type="molecule type" value="Genomic_DNA"/>
</dbReference>
<proteinExistence type="predicted"/>
<name>A0ABT0VML7_9LACO</name>
<dbReference type="RefSeq" id="WP_205143681.1">
    <property type="nucleotide sequence ID" value="NZ_JAFBDN010000009.1"/>
</dbReference>
<evidence type="ECO:0000313" key="2">
    <source>
        <dbReference type="Proteomes" id="UP001057481"/>
    </source>
</evidence>
<protein>
    <recommendedName>
        <fullName evidence="3">Lipoprotein</fullName>
    </recommendedName>
</protein>
<accession>A0ABT0VML7</accession>
<reference evidence="1" key="1">
    <citation type="submission" date="2021-04" db="EMBL/GenBank/DDBJ databases">
        <title>Taxonomic assessment of Weissella genus.</title>
        <authorList>
            <person name="Fanelli F."/>
            <person name="Chieffi D."/>
            <person name="Dell'Aquila A."/>
            <person name="Gyu-Sung C."/>
            <person name="Franz C.M.A.P."/>
            <person name="Fusco V."/>
        </authorList>
    </citation>
    <scope>NUCLEOTIDE SEQUENCE</scope>
    <source>
        <strain evidence="1">LMG 25373</strain>
    </source>
</reference>